<evidence type="ECO:0000256" key="5">
    <source>
        <dbReference type="ARBA" id="ARBA00022630"/>
    </source>
</evidence>
<keyword evidence="6 12" id="KW-0808">Transferase</keyword>
<keyword evidence="15" id="KW-1185">Reference proteome</keyword>
<evidence type="ECO:0000256" key="6">
    <source>
        <dbReference type="ARBA" id="ARBA00022679"/>
    </source>
</evidence>
<evidence type="ECO:0000256" key="10">
    <source>
        <dbReference type="ARBA" id="ARBA00031306"/>
    </source>
</evidence>
<evidence type="ECO:0000313" key="15">
    <source>
        <dbReference type="Proteomes" id="UP001222275"/>
    </source>
</evidence>
<dbReference type="EC" id="2.7.1.180" evidence="3 12"/>
<gene>
    <name evidence="14" type="ORF">NR989_09905</name>
</gene>
<keyword evidence="5 12" id="KW-0285">Flavoprotein</keyword>
<evidence type="ECO:0000256" key="2">
    <source>
        <dbReference type="ARBA" id="ARBA00008282"/>
    </source>
</evidence>
<sequence>MFPVIFQTIFHRFTTLPFTLASLILLFSMTACQSQSFEPTKTTLFVFGTMVDIAVYDTEPNIAEQAISQVEQTFQTMHHEWHAWEKGGIVSKINQAIARKQSIEVPKSVKNFILTSQDLSQKSQGLFDPGIGSLVALWGFHAEEWQGPPPSDQQIKHWLENKPSIANISFKKNQLSSQNSYVQMDFGGNAKGLAIDIALASLKKAGIKNALVSIGGDMKVMGSKNNQAWSIGIQNPQNLNKALAQIALQDNESIMTSGNYQRYFEWQGKRYSHILDPNTGYPANSFSSVTVIHNDATTADAAATALLIAGPARWEAVAKSMGITQAFLIDTEGNILQTKAMAKRVKLL</sequence>
<reference evidence="14 15" key="1">
    <citation type="submission" date="2022-06" db="EMBL/GenBank/DDBJ databases">
        <title>Thiomicrohabdus sp. nov, an obligately chemolithoautotrophic, sulfur-oxidizing bacterium isolated from beach of Guanyin Mountain. Amoy.</title>
        <authorList>
            <person name="Zhu H."/>
        </authorList>
    </citation>
    <scope>NUCLEOTIDE SEQUENCE [LARGE SCALE GENOMIC DNA]</scope>
    <source>
        <strain evidence="14 15">XGS-01</strain>
    </source>
</reference>
<evidence type="ECO:0000256" key="12">
    <source>
        <dbReference type="PIRNR" id="PIRNR006268"/>
    </source>
</evidence>
<protein>
    <recommendedName>
        <fullName evidence="4 12">FAD:protein FMN transferase</fullName>
        <ecNumber evidence="3 12">2.7.1.180</ecNumber>
    </recommendedName>
    <alternativeName>
        <fullName evidence="10 12">Flavin transferase</fullName>
    </alternativeName>
</protein>
<evidence type="ECO:0000313" key="14">
    <source>
        <dbReference type="EMBL" id="WEJ62320.1"/>
    </source>
</evidence>
<evidence type="ECO:0000256" key="7">
    <source>
        <dbReference type="ARBA" id="ARBA00022723"/>
    </source>
</evidence>
<organism evidence="14 15">
    <name type="scientific">Thiomicrorhabdus lithotrophica</name>
    <dbReference type="NCBI Taxonomy" id="2949997"/>
    <lineage>
        <taxon>Bacteria</taxon>
        <taxon>Pseudomonadati</taxon>
        <taxon>Pseudomonadota</taxon>
        <taxon>Gammaproteobacteria</taxon>
        <taxon>Thiotrichales</taxon>
        <taxon>Piscirickettsiaceae</taxon>
        <taxon>Thiomicrorhabdus</taxon>
    </lineage>
</organism>
<evidence type="ECO:0000256" key="1">
    <source>
        <dbReference type="ARBA" id="ARBA00001946"/>
    </source>
</evidence>
<dbReference type="RefSeq" id="WP_275594577.1">
    <property type="nucleotide sequence ID" value="NZ_CP102381.1"/>
</dbReference>
<comment type="catalytic activity">
    <reaction evidence="11 12">
        <text>L-threonyl-[protein] + FAD = FMN-L-threonyl-[protein] + AMP + H(+)</text>
        <dbReference type="Rhea" id="RHEA:36847"/>
        <dbReference type="Rhea" id="RHEA-COMP:11060"/>
        <dbReference type="Rhea" id="RHEA-COMP:11061"/>
        <dbReference type="ChEBI" id="CHEBI:15378"/>
        <dbReference type="ChEBI" id="CHEBI:30013"/>
        <dbReference type="ChEBI" id="CHEBI:57692"/>
        <dbReference type="ChEBI" id="CHEBI:74257"/>
        <dbReference type="ChEBI" id="CHEBI:456215"/>
        <dbReference type="EC" id="2.7.1.180"/>
    </reaction>
</comment>
<feature type="chain" id="PRO_5045466076" description="FAD:protein FMN transferase" evidence="13">
    <location>
        <begin position="34"/>
        <end position="348"/>
    </location>
</feature>
<dbReference type="EMBL" id="CP102381">
    <property type="protein sequence ID" value="WEJ62320.1"/>
    <property type="molecule type" value="Genomic_DNA"/>
</dbReference>
<evidence type="ECO:0000256" key="4">
    <source>
        <dbReference type="ARBA" id="ARBA00016337"/>
    </source>
</evidence>
<evidence type="ECO:0000256" key="13">
    <source>
        <dbReference type="SAM" id="SignalP"/>
    </source>
</evidence>
<keyword evidence="9 12" id="KW-0460">Magnesium</keyword>
<dbReference type="Pfam" id="PF02424">
    <property type="entry name" value="ApbE"/>
    <property type="match status" value="1"/>
</dbReference>
<proteinExistence type="inferred from homology"/>
<dbReference type="SUPFAM" id="SSF143631">
    <property type="entry name" value="ApbE-like"/>
    <property type="match status" value="1"/>
</dbReference>
<evidence type="ECO:0000256" key="8">
    <source>
        <dbReference type="ARBA" id="ARBA00022827"/>
    </source>
</evidence>
<name>A0ABY8C8N9_9GAMM</name>
<keyword evidence="7 12" id="KW-0479">Metal-binding</keyword>
<dbReference type="InterPro" id="IPR003374">
    <property type="entry name" value="ApbE-like_sf"/>
</dbReference>
<feature type="signal peptide" evidence="13">
    <location>
        <begin position="1"/>
        <end position="33"/>
    </location>
</feature>
<dbReference type="PANTHER" id="PTHR30040">
    <property type="entry name" value="THIAMINE BIOSYNTHESIS LIPOPROTEIN APBE"/>
    <property type="match status" value="1"/>
</dbReference>
<accession>A0ABY8C8N9</accession>
<keyword evidence="8 12" id="KW-0274">FAD</keyword>
<dbReference type="PANTHER" id="PTHR30040:SF2">
    <property type="entry name" value="FAD:PROTEIN FMN TRANSFERASE"/>
    <property type="match status" value="1"/>
</dbReference>
<dbReference type="GO" id="GO:0016740">
    <property type="term" value="F:transferase activity"/>
    <property type="evidence" value="ECO:0007669"/>
    <property type="project" value="UniProtKB-KW"/>
</dbReference>
<evidence type="ECO:0000256" key="3">
    <source>
        <dbReference type="ARBA" id="ARBA00011955"/>
    </source>
</evidence>
<comment type="similarity">
    <text evidence="2 12">Belongs to the ApbE family.</text>
</comment>
<comment type="cofactor">
    <cofactor evidence="1">
        <name>Mg(2+)</name>
        <dbReference type="ChEBI" id="CHEBI:18420"/>
    </cofactor>
</comment>
<dbReference type="Gene3D" id="3.10.520.10">
    <property type="entry name" value="ApbE-like domains"/>
    <property type="match status" value="1"/>
</dbReference>
<dbReference type="Proteomes" id="UP001222275">
    <property type="component" value="Chromosome"/>
</dbReference>
<evidence type="ECO:0000256" key="11">
    <source>
        <dbReference type="ARBA" id="ARBA00048540"/>
    </source>
</evidence>
<evidence type="ECO:0000256" key="9">
    <source>
        <dbReference type="ARBA" id="ARBA00022842"/>
    </source>
</evidence>
<keyword evidence="13" id="KW-0732">Signal</keyword>
<dbReference type="InterPro" id="IPR024932">
    <property type="entry name" value="ApbE"/>
</dbReference>
<dbReference type="PIRSF" id="PIRSF006268">
    <property type="entry name" value="ApbE"/>
    <property type="match status" value="1"/>
</dbReference>